<proteinExistence type="predicted"/>
<keyword evidence="3" id="KW-1185">Reference proteome</keyword>
<feature type="domain" description="AbiEi antitoxin C-terminal" evidence="1">
    <location>
        <begin position="84"/>
        <end position="215"/>
    </location>
</feature>
<name>A0A7H0GPF4_9BURK</name>
<sequence length="270" mass="30127">MPQHLSDVLDACERMGKLNIRTGDLRARLADASPEALRKALYRQQRAGRLVRLSRGSDHWLIVPLQYAATGSPPLETWLDAYLRKTLKTPYYVGLLSAAEAYGASPYAVMVTQVMVETKRRPITVGRHELVFHTCARIEAMPTRWHDSADGRFRVSTPELTVLDLIQRDSTLGGMSRVREVLSALWPHCEQEGLTQALDAMQSVPVAQRLGALLALDEQASLLAPLSNWLRDRPMRLIALEGALPQRGERADNTNADFKVWVPPQQGANT</sequence>
<reference evidence="2 3" key="1">
    <citation type="submission" date="2020-08" db="EMBL/GenBank/DDBJ databases">
        <title>Genome sequence of Diaphorobacter aerolatus KACC 16536T.</title>
        <authorList>
            <person name="Hyun D.-W."/>
            <person name="Bae J.-W."/>
        </authorList>
    </citation>
    <scope>NUCLEOTIDE SEQUENCE [LARGE SCALE GENOMIC DNA]</scope>
    <source>
        <strain evidence="2 3">KACC 16536</strain>
    </source>
</reference>
<gene>
    <name evidence="2" type="ORF">H9K75_10325</name>
</gene>
<dbReference type="Pfam" id="PF09407">
    <property type="entry name" value="AbiEi_1"/>
    <property type="match status" value="1"/>
</dbReference>
<dbReference type="Proteomes" id="UP000516028">
    <property type="component" value="Chromosome"/>
</dbReference>
<evidence type="ECO:0000313" key="2">
    <source>
        <dbReference type="EMBL" id="QNP50170.1"/>
    </source>
</evidence>
<dbReference type="KEGG" id="daer:H9K75_10325"/>
<dbReference type="InterPro" id="IPR018547">
    <property type="entry name" value="AbiEi_C"/>
</dbReference>
<accession>A0A7H0GPF4</accession>
<evidence type="ECO:0000259" key="1">
    <source>
        <dbReference type="Pfam" id="PF09407"/>
    </source>
</evidence>
<protein>
    <recommendedName>
        <fullName evidence="1">AbiEi antitoxin C-terminal domain-containing protein</fullName>
    </recommendedName>
</protein>
<dbReference type="EMBL" id="CP060783">
    <property type="protein sequence ID" value="QNP50170.1"/>
    <property type="molecule type" value="Genomic_DNA"/>
</dbReference>
<evidence type="ECO:0000313" key="3">
    <source>
        <dbReference type="Proteomes" id="UP000516028"/>
    </source>
</evidence>
<organism evidence="2 3">
    <name type="scientific">Diaphorobacter aerolatus</name>
    <dbReference type="NCBI Taxonomy" id="1288495"/>
    <lineage>
        <taxon>Bacteria</taxon>
        <taxon>Pseudomonadati</taxon>
        <taxon>Pseudomonadota</taxon>
        <taxon>Betaproteobacteria</taxon>
        <taxon>Burkholderiales</taxon>
        <taxon>Comamonadaceae</taxon>
        <taxon>Diaphorobacter</taxon>
    </lineage>
</organism>
<dbReference type="AlphaFoldDB" id="A0A7H0GPF4"/>
<dbReference type="RefSeq" id="WP_187725699.1">
    <property type="nucleotide sequence ID" value="NZ_CP060783.1"/>
</dbReference>